<dbReference type="InterPro" id="IPR010610">
    <property type="entry name" value="EryCIII-like_C"/>
</dbReference>
<evidence type="ECO:0000259" key="2">
    <source>
        <dbReference type="Pfam" id="PF06722"/>
    </source>
</evidence>
<accession>A0ABN3Q6Q6</accession>
<reference evidence="3 4" key="1">
    <citation type="journal article" date="2019" name="Int. J. Syst. Evol. Microbiol.">
        <title>The Global Catalogue of Microorganisms (GCM) 10K type strain sequencing project: providing services to taxonomists for standard genome sequencing and annotation.</title>
        <authorList>
            <consortium name="The Broad Institute Genomics Platform"/>
            <consortium name="The Broad Institute Genome Sequencing Center for Infectious Disease"/>
            <person name="Wu L."/>
            <person name="Ma J."/>
        </authorList>
    </citation>
    <scope>NUCLEOTIDE SEQUENCE [LARGE SCALE GENOMIC DNA]</scope>
    <source>
        <strain evidence="3 4">JCM 16373</strain>
    </source>
</reference>
<dbReference type="CDD" id="cd03784">
    <property type="entry name" value="GT1_Gtf-like"/>
    <property type="match status" value="1"/>
</dbReference>
<dbReference type="Pfam" id="PF06722">
    <property type="entry name" value="EryCIII-like_C"/>
    <property type="match status" value="1"/>
</dbReference>
<dbReference type="Proteomes" id="UP001501447">
    <property type="component" value="Unassembled WGS sequence"/>
</dbReference>
<dbReference type="InterPro" id="IPR002213">
    <property type="entry name" value="UDP_glucos_trans"/>
</dbReference>
<dbReference type="Gene3D" id="3.40.50.2000">
    <property type="entry name" value="Glycogen Phosphorylase B"/>
    <property type="match status" value="2"/>
</dbReference>
<dbReference type="InterPro" id="IPR050426">
    <property type="entry name" value="Glycosyltransferase_28"/>
</dbReference>
<name>A0ABN3Q6Q6_9ACTN</name>
<protein>
    <submittedName>
        <fullName evidence="3">Glycosyltransferase</fullName>
    </submittedName>
</protein>
<keyword evidence="4" id="KW-1185">Reference proteome</keyword>
<sequence length="420" mass="43000">MKVLIAAAGSHGDIAPYTGLGVRLREAGHEVALTTHGSDASLVSLIRSAGLQPRPLSADPRGHGAASLRTAAAFLKDLAPGLVRATEDDPPDLLLLSTTTAPLGVHLAEALDIPALGVPLQPTEPTGDFAPPGGGARSLGRRGNLWAGRLSRRVVGRLYREPVRALRTELGLPPLTARAVRRRGRTRGGGVAHGFSPALLARPADWRPGATVVGNWWPYVPADTRLPAELADFLASGPAPVLVGFGSMPAGRARGGEPLGSVVVRALRRAGVRGILQAGAAGLSPGEHLADGDMLAIGPVPHELLFPHVAAVVHHGGAGTTAAALRAGVPGVPVPVTADQPFWAGRLAAAGAGTPPVPFASLSWPDAVDRLAAPVERAVRDQGLRAAAGRIAGRMAEEDGAAEVLRQAESLAAARRPPIT</sequence>
<organism evidence="3 4">
    <name type="scientific">Streptomyces axinellae</name>
    <dbReference type="NCBI Taxonomy" id="552788"/>
    <lineage>
        <taxon>Bacteria</taxon>
        <taxon>Bacillati</taxon>
        <taxon>Actinomycetota</taxon>
        <taxon>Actinomycetes</taxon>
        <taxon>Kitasatosporales</taxon>
        <taxon>Streptomycetaceae</taxon>
        <taxon>Streptomyces</taxon>
    </lineage>
</organism>
<dbReference type="SUPFAM" id="SSF53756">
    <property type="entry name" value="UDP-Glycosyltransferase/glycogen phosphorylase"/>
    <property type="match status" value="1"/>
</dbReference>
<evidence type="ECO:0000256" key="1">
    <source>
        <dbReference type="ARBA" id="ARBA00022679"/>
    </source>
</evidence>
<dbReference type="RefSeq" id="WP_344567150.1">
    <property type="nucleotide sequence ID" value="NZ_BAAARJ010000011.1"/>
</dbReference>
<gene>
    <name evidence="3" type="ORF">GCM10009863_35960</name>
</gene>
<feature type="domain" description="Erythromycin biosynthesis protein CIII-like C-terminal" evidence="2">
    <location>
        <begin position="297"/>
        <end position="410"/>
    </location>
</feature>
<evidence type="ECO:0000313" key="4">
    <source>
        <dbReference type="Proteomes" id="UP001501447"/>
    </source>
</evidence>
<keyword evidence="1" id="KW-0808">Transferase</keyword>
<dbReference type="EMBL" id="BAAARJ010000011">
    <property type="protein sequence ID" value="GAA2618814.1"/>
    <property type="molecule type" value="Genomic_DNA"/>
</dbReference>
<dbReference type="PANTHER" id="PTHR48050">
    <property type="entry name" value="STEROL 3-BETA-GLUCOSYLTRANSFERASE"/>
    <property type="match status" value="1"/>
</dbReference>
<evidence type="ECO:0000313" key="3">
    <source>
        <dbReference type="EMBL" id="GAA2618814.1"/>
    </source>
</evidence>
<comment type="caution">
    <text evidence="3">The sequence shown here is derived from an EMBL/GenBank/DDBJ whole genome shotgun (WGS) entry which is preliminary data.</text>
</comment>
<proteinExistence type="predicted"/>
<dbReference type="PANTHER" id="PTHR48050:SF13">
    <property type="entry name" value="STEROL 3-BETA-GLUCOSYLTRANSFERASE UGT80A2"/>
    <property type="match status" value="1"/>
</dbReference>